<dbReference type="InterPro" id="IPR015422">
    <property type="entry name" value="PyrdxlP-dep_Trfase_small"/>
</dbReference>
<evidence type="ECO:0000256" key="1">
    <source>
        <dbReference type="ARBA" id="ARBA00001933"/>
    </source>
</evidence>
<reference evidence="8" key="1">
    <citation type="submission" date="2019-03" db="EMBL/GenBank/DDBJ databases">
        <title>Lake Tanganyika Metagenome-Assembled Genomes (MAGs).</title>
        <authorList>
            <person name="Tran P."/>
        </authorList>
    </citation>
    <scope>NUCLEOTIDE SEQUENCE</scope>
    <source>
        <strain evidence="8">K_DeepCast_65m_m2_066</strain>
    </source>
</reference>
<dbReference type="InterPro" id="IPR050596">
    <property type="entry name" value="AspAT/PAT-like"/>
</dbReference>
<evidence type="ECO:0000313" key="9">
    <source>
        <dbReference type="Proteomes" id="UP000712673"/>
    </source>
</evidence>
<dbReference type="InterPro" id="IPR004838">
    <property type="entry name" value="NHTrfase_class1_PyrdxlP-BS"/>
</dbReference>
<dbReference type="FunFam" id="3.40.640.10:FF:000033">
    <property type="entry name" value="Aspartate aminotransferase"/>
    <property type="match status" value="1"/>
</dbReference>
<protein>
    <recommendedName>
        <fullName evidence="6">Aminotransferase</fullName>
        <ecNumber evidence="6">2.6.1.-</ecNumber>
    </recommendedName>
</protein>
<dbReference type="InterPro" id="IPR004839">
    <property type="entry name" value="Aminotransferase_I/II_large"/>
</dbReference>
<dbReference type="EMBL" id="VGLS01000362">
    <property type="protein sequence ID" value="MBM3224603.1"/>
    <property type="molecule type" value="Genomic_DNA"/>
</dbReference>
<comment type="similarity">
    <text evidence="2 6">Belongs to the class-I pyridoxal-phosphate-dependent aminotransferase family.</text>
</comment>
<dbReference type="EC" id="2.6.1.-" evidence="6"/>
<dbReference type="Pfam" id="PF00155">
    <property type="entry name" value="Aminotran_1_2"/>
    <property type="match status" value="1"/>
</dbReference>
<dbReference type="PROSITE" id="PS00105">
    <property type="entry name" value="AA_TRANSFER_CLASS_1"/>
    <property type="match status" value="1"/>
</dbReference>
<evidence type="ECO:0000256" key="2">
    <source>
        <dbReference type="ARBA" id="ARBA00007441"/>
    </source>
</evidence>
<dbReference type="PANTHER" id="PTHR46383">
    <property type="entry name" value="ASPARTATE AMINOTRANSFERASE"/>
    <property type="match status" value="1"/>
</dbReference>
<dbReference type="CDD" id="cd00609">
    <property type="entry name" value="AAT_like"/>
    <property type="match status" value="1"/>
</dbReference>
<dbReference type="InterPro" id="IPR015421">
    <property type="entry name" value="PyrdxlP-dep_Trfase_major"/>
</dbReference>
<dbReference type="AlphaFoldDB" id="A0A937W1R8"/>
<name>A0A937W1R8_UNCTE</name>
<dbReference type="Gene3D" id="3.40.640.10">
    <property type="entry name" value="Type I PLP-dependent aspartate aminotransferase-like (Major domain)"/>
    <property type="match status" value="1"/>
</dbReference>
<keyword evidence="3 6" id="KW-0032">Aminotransferase</keyword>
<evidence type="ECO:0000256" key="5">
    <source>
        <dbReference type="ARBA" id="ARBA00022898"/>
    </source>
</evidence>
<feature type="domain" description="Aminotransferase class I/classII large" evidence="7">
    <location>
        <begin position="31"/>
        <end position="389"/>
    </location>
</feature>
<dbReference type="PANTHER" id="PTHR46383:SF1">
    <property type="entry name" value="ASPARTATE AMINOTRANSFERASE"/>
    <property type="match status" value="1"/>
</dbReference>
<dbReference type="GO" id="GO:0006520">
    <property type="term" value="P:amino acid metabolic process"/>
    <property type="evidence" value="ECO:0007669"/>
    <property type="project" value="InterPro"/>
</dbReference>
<keyword evidence="4 6" id="KW-0808">Transferase</keyword>
<accession>A0A937W1R8</accession>
<dbReference type="Gene3D" id="3.90.1150.10">
    <property type="entry name" value="Aspartate Aminotransferase, domain 1"/>
    <property type="match status" value="1"/>
</dbReference>
<evidence type="ECO:0000256" key="4">
    <source>
        <dbReference type="ARBA" id="ARBA00022679"/>
    </source>
</evidence>
<evidence type="ECO:0000256" key="3">
    <source>
        <dbReference type="ARBA" id="ARBA00022576"/>
    </source>
</evidence>
<evidence type="ECO:0000313" key="8">
    <source>
        <dbReference type="EMBL" id="MBM3224603.1"/>
    </source>
</evidence>
<proteinExistence type="inferred from homology"/>
<dbReference type="Proteomes" id="UP000712673">
    <property type="component" value="Unassembled WGS sequence"/>
</dbReference>
<comment type="cofactor">
    <cofactor evidence="1 6">
        <name>pyridoxal 5'-phosphate</name>
        <dbReference type="ChEBI" id="CHEBI:597326"/>
    </cofactor>
</comment>
<gene>
    <name evidence="8" type="ORF">FJZ47_12480</name>
</gene>
<dbReference type="SUPFAM" id="SSF53383">
    <property type="entry name" value="PLP-dependent transferases"/>
    <property type="match status" value="1"/>
</dbReference>
<comment type="caution">
    <text evidence="8">The sequence shown here is derived from an EMBL/GenBank/DDBJ whole genome shotgun (WGS) entry which is preliminary data.</text>
</comment>
<keyword evidence="5" id="KW-0663">Pyridoxal phosphate</keyword>
<dbReference type="GO" id="GO:0030170">
    <property type="term" value="F:pyridoxal phosphate binding"/>
    <property type="evidence" value="ECO:0007669"/>
    <property type="project" value="InterPro"/>
</dbReference>
<sequence>MKLSQFTRQLKPSETLAISTKAKTLRAQGRNIVDFGLGEPDFATPGNIIRAAEHAMAEGFTKYTPPAGLPALRRAIAEKLKRENGLDYAPEQVIVSCGAKQALYNVAMVLIDAGDEVLIPGPYWVTYPTQVILAGGIPVILPTTAAEDFKITPEMLRRAITPRTRGIILNSPCNPTGVVYSPTELAALANVLAETDLFIITDEIYEHIIYDGLKQVSIATLHPALKERTIVVNGFSKAYSMTGWRLGYCAGPRDVIEMCDRLQSQTTSNPTAFAQVAGIEALTGPQESVQTMAQAFEERRNFVVQRLNAIPGIRSNTPQGAFYIFPQIDGLFGKRAGGTLLTTSAAVADYLLEAAGVAVVPGDAFGDDHYMRISYASSMAELEDGLARIDRAVQQLV</sequence>
<dbReference type="GO" id="GO:0008483">
    <property type="term" value="F:transaminase activity"/>
    <property type="evidence" value="ECO:0007669"/>
    <property type="project" value="UniProtKB-KW"/>
</dbReference>
<evidence type="ECO:0000256" key="6">
    <source>
        <dbReference type="RuleBase" id="RU000481"/>
    </source>
</evidence>
<organism evidence="8 9">
    <name type="scientific">Tectimicrobiota bacterium</name>
    <dbReference type="NCBI Taxonomy" id="2528274"/>
    <lineage>
        <taxon>Bacteria</taxon>
        <taxon>Pseudomonadati</taxon>
        <taxon>Nitrospinota/Tectimicrobiota group</taxon>
        <taxon>Candidatus Tectimicrobiota</taxon>
    </lineage>
</organism>
<evidence type="ECO:0000259" key="7">
    <source>
        <dbReference type="Pfam" id="PF00155"/>
    </source>
</evidence>
<dbReference type="PRINTS" id="PR00753">
    <property type="entry name" value="ACCSYNTHASE"/>
</dbReference>
<dbReference type="InterPro" id="IPR015424">
    <property type="entry name" value="PyrdxlP-dep_Trfase"/>
</dbReference>